<name>A0AAF0KFG0_9HYPH</name>
<sequence length="168" mass="18529">MPGNSAQPPFLIRASRPSDAEAITTLVNLPNYRWGTLRLPFQTLEETSRRWTSGMSNITGLVAEQEGALIGDLGLTRYCGRRVHTASIGMGVHDDHAGKGVGSALLAAAIDLAENWMALTRIELTVYTDNLAALALYRKFGFEVEGTMRKFAFRDGVYVDCFMMARLR</sequence>
<protein>
    <submittedName>
        <fullName evidence="5">GNAT family N-acetyltransferase</fullName>
        <ecNumber evidence="5">2.3.1.-</ecNumber>
    </submittedName>
</protein>
<reference evidence="5" key="1">
    <citation type="submission" date="2023-05" db="EMBL/GenBank/DDBJ databases">
        <title>Complete genome sequence of Agrobacterium larrymoorei CFBP5477.</title>
        <authorList>
            <person name="Yen H.-C."/>
            <person name="Chou L."/>
            <person name="Lin Y.-C."/>
            <person name="Lai E.-M."/>
            <person name="Kuo C.-H."/>
        </authorList>
    </citation>
    <scope>NUCLEOTIDE SEQUENCE</scope>
    <source>
        <strain evidence="5">CFBP5477</strain>
    </source>
</reference>
<evidence type="ECO:0000313" key="6">
    <source>
        <dbReference type="Proteomes" id="UP000298664"/>
    </source>
</evidence>
<evidence type="ECO:0000259" key="4">
    <source>
        <dbReference type="PROSITE" id="PS51186"/>
    </source>
</evidence>
<dbReference type="Gene3D" id="3.40.630.30">
    <property type="match status" value="1"/>
</dbReference>
<evidence type="ECO:0000313" key="5">
    <source>
        <dbReference type="EMBL" id="WHA42147.1"/>
    </source>
</evidence>
<dbReference type="PROSITE" id="PS51186">
    <property type="entry name" value="GNAT"/>
    <property type="match status" value="1"/>
</dbReference>
<dbReference type="PANTHER" id="PTHR43792">
    <property type="entry name" value="GNAT FAMILY, PUTATIVE (AFU_ORTHOLOGUE AFUA_3G00765)-RELATED-RELATED"/>
    <property type="match status" value="1"/>
</dbReference>
<gene>
    <name evidence="5" type="ORF">CFBP5477_005845</name>
</gene>
<accession>A0AAF0KFG0</accession>
<evidence type="ECO:0000256" key="3">
    <source>
        <dbReference type="ARBA" id="ARBA00038502"/>
    </source>
</evidence>
<dbReference type="PANTHER" id="PTHR43792:SF8">
    <property type="entry name" value="[RIBOSOMAL PROTEIN US5]-ALANINE N-ACETYLTRANSFERASE"/>
    <property type="match status" value="1"/>
</dbReference>
<dbReference type="InterPro" id="IPR000182">
    <property type="entry name" value="GNAT_dom"/>
</dbReference>
<proteinExistence type="inferred from homology"/>
<comment type="similarity">
    <text evidence="3">Belongs to the acetyltransferase family. RimJ subfamily.</text>
</comment>
<keyword evidence="1 5" id="KW-0808">Transferase</keyword>
<dbReference type="Proteomes" id="UP000298664">
    <property type="component" value="Chromosome Circular"/>
</dbReference>
<feature type="domain" description="N-acetyltransferase" evidence="4">
    <location>
        <begin position="10"/>
        <end position="168"/>
    </location>
</feature>
<dbReference type="GO" id="GO:0016747">
    <property type="term" value="F:acyltransferase activity, transferring groups other than amino-acyl groups"/>
    <property type="evidence" value="ECO:0007669"/>
    <property type="project" value="InterPro"/>
</dbReference>
<evidence type="ECO:0000256" key="2">
    <source>
        <dbReference type="ARBA" id="ARBA00023315"/>
    </source>
</evidence>
<keyword evidence="2 5" id="KW-0012">Acyltransferase</keyword>
<dbReference type="EMBL" id="CP124733">
    <property type="protein sequence ID" value="WHA42147.1"/>
    <property type="molecule type" value="Genomic_DNA"/>
</dbReference>
<organism evidence="5 6">
    <name type="scientific">Agrobacterium larrymoorei</name>
    <dbReference type="NCBI Taxonomy" id="160699"/>
    <lineage>
        <taxon>Bacteria</taxon>
        <taxon>Pseudomonadati</taxon>
        <taxon>Pseudomonadota</taxon>
        <taxon>Alphaproteobacteria</taxon>
        <taxon>Hyphomicrobiales</taxon>
        <taxon>Rhizobiaceae</taxon>
        <taxon>Rhizobium/Agrobacterium group</taxon>
        <taxon>Agrobacterium</taxon>
    </lineage>
</organism>
<dbReference type="RefSeq" id="WP_137394076.1">
    <property type="nucleotide sequence ID" value="NZ_CP124733.1"/>
</dbReference>
<dbReference type="AlphaFoldDB" id="A0AAF0KFG0"/>
<dbReference type="Pfam" id="PF00583">
    <property type="entry name" value="Acetyltransf_1"/>
    <property type="match status" value="1"/>
</dbReference>
<evidence type="ECO:0000256" key="1">
    <source>
        <dbReference type="ARBA" id="ARBA00022679"/>
    </source>
</evidence>
<dbReference type="EC" id="2.3.1.-" evidence="5"/>
<dbReference type="InterPro" id="IPR016181">
    <property type="entry name" value="Acyl_CoA_acyltransferase"/>
</dbReference>
<dbReference type="InterPro" id="IPR051531">
    <property type="entry name" value="N-acetyltransferase"/>
</dbReference>
<dbReference type="SUPFAM" id="SSF55729">
    <property type="entry name" value="Acyl-CoA N-acyltransferases (Nat)"/>
    <property type="match status" value="1"/>
</dbReference>